<dbReference type="SUPFAM" id="SSF52540">
    <property type="entry name" value="P-loop containing nucleoside triphosphate hydrolases"/>
    <property type="match status" value="1"/>
</dbReference>
<evidence type="ECO:0000256" key="4">
    <source>
        <dbReference type="SAM" id="Coils"/>
    </source>
</evidence>
<name>A0A6N7ISE1_9FIRM</name>
<sequence length="1205" mass="135019">MKPVYLKLAGLHSFREPQEVDFARLCEGGLFGIFGPTGSGKSTVLDAVTLALYGRVERAPHGTAGILNHAGDRVQVEFVFELAHPEGRKRYRVERVYRRSGDVAVASTAARLVEITAGGEIPLAEKETRVTAGVEALLGLKADDFTRAVVLPQGKFDEFLKKVKPAERRQMLERLFGLTEYGDKLRQKVKQRLEAVEKRLAGIRGELEGLGDASDEALALAGKGLQEVSLRAAGAKRRCLIMEKEYEEKKNVWQWQEELAQVEGDLAVLEERRPAMDRLQEKLAAAARALQAVPYIREVDEAEKAFEQARFNVAQTGNRLAAALERAEKASKDLEAARTRRRQEEPVLLERKGHLARALELEREIDSLKQQGTGLAGECRELEREKERISLALQEHRDNKDKMEGAVNRCREDLAASRVDPERRRQVAAAVLAYERWQKAEEDRLQALDALKQKEDQLVRAQSALSTAQEVEKQARAGLELAEQKEKETRESRPGEEAALQEAAGDLERRRAQVAAVRRLTGEMADTAVILQEKETACRRALDDLRRAEARLDEASRARERAREVCRASEEKVEELGRRHTAAHLAATLKEGEPCPVCGSPHHPSPAAAAGAGELAAAREELRKARQSLEDAQVTLEKAQRQEPAAREKFKAADLAVQEVKKRLAALEDETAAVRGELPAAWADLSPEQLEAEIARREDALRQRRQNLAAWQRELEERQKGLQEARQVHSRAAVALAAAESAAKGAREALREAAEKARLAEREARERLAELDALRRDISVEDVIAEQRRIESLDKQRFVLEKERGRLEKELAEVVRVIENLSAREGELGIKLAAGRQKLENLRALYRQRDEELKKITGGRPAAELLAGVQARLQELSTAEDRAREEEDLASREKSDLQQALAAAEKALHLARDRMEKGRAGLQECLQELHFVTRREAEDALLSIEEQENMKKTVDEYQKERERLAGLRRSLKEKLAGRGLSPEEWQDCLHKLEAARREKEEALNERAVARDKYRELAGKNMRWKELTRQAKETGDLKNRLETLQNLFKGNAFVDYLAEEQLVNVARDASARLGELTRHRYALEVGSDGGFVIRDEANGGVKRPVSTLSGGETFVTSLALALALSAQIQLKGRFPLEFFFLDEGFGTLDPGLLEVVVSTLERLRLAHLNIGVISHVPELQQRIPRRLVVHPALPDGTGSRLELEMA</sequence>
<dbReference type="GO" id="GO:0016887">
    <property type="term" value="F:ATP hydrolysis activity"/>
    <property type="evidence" value="ECO:0007669"/>
    <property type="project" value="InterPro"/>
</dbReference>
<comment type="subunit">
    <text evidence="2">Heterodimer of SbcC and SbcD.</text>
</comment>
<dbReference type="Proteomes" id="UP000441717">
    <property type="component" value="Unassembled WGS sequence"/>
</dbReference>
<dbReference type="Pfam" id="PF13558">
    <property type="entry name" value="SbcC_Walker_B"/>
    <property type="match status" value="1"/>
</dbReference>
<evidence type="ECO:0000259" key="6">
    <source>
        <dbReference type="Pfam" id="PF13476"/>
    </source>
</evidence>
<dbReference type="OrthoDB" id="9795626at2"/>
<feature type="region of interest" description="Disordered" evidence="5">
    <location>
        <begin position="482"/>
        <end position="507"/>
    </location>
</feature>
<proteinExistence type="inferred from homology"/>
<keyword evidence="8" id="KW-1185">Reference proteome</keyword>
<dbReference type="PANTHER" id="PTHR32114">
    <property type="entry name" value="ABC TRANSPORTER ABCH.3"/>
    <property type="match status" value="1"/>
</dbReference>
<protein>
    <recommendedName>
        <fullName evidence="3">Nuclease SbcCD subunit C</fullName>
    </recommendedName>
</protein>
<dbReference type="Pfam" id="PF13476">
    <property type="entry name" value="AAA_23"/>
    <property type="match status" value="1"/>
</dbReference>
<evidence type="ECO:0000256" key="1">
    <source>
        <dbReference type="ARBA" id="ARBA00006930"/>
    </source>
</evidence>
<feature type="coiled-coil region" evidence="4">
    <location>
        <begin position="531"/>
        <end position="579"/>
    </location>
</feature>
<comment type="caution">
    <text evidence="7">The sequence shown here is derived from an EMBL/GenBank/DDBJ whole genome shotgun (WGS) entry which is preliminary data.</text>
</comment>
<dbReference type="AlphaFoldDB" id="A0A6N7ISE1"/>
<dbReference type="EMBL" id="WHYR01000036">
    <property type="protein sequence ID" value="MQL53036.1"/>
    <property type="molecule type" value="Genomic_DNA"/>
</dbReference>
<dbReference type="InterPro" id="IPR027417">
    <property type="entry name" value="P-loop_NTPase"/>
</dbReference>
<feature type="coiled-coil region" evidence="4">
    <location>
        <begin position="708"/>
        <end position="824"/>
    </location>
</feature>
<feature type="coiled-coil region" evidence="4">
    <location>
        <begin position="612"/>
        <end position="677"/>
    </location>
</feature>
<dbReference type="GO" id="GO:0006302">
    <property type="term" value="P:double-strand break repair"/>
    <property type="evidence" value="ECO:0007669"/>
    <property type="project" value="InterPro"/>
</dbReference>
<feature type="coiled-coil region" evidence="4">
    <location>
        <begin position="947"/>
        <end position="1019"/>
    </location>
</feature>
<evidence type="ECO:0000256" key="3">
    <source>
        <dbReference type="ARBA" id="ARBA00013368"/>
    </source>
</evidence>
<dbReference type="PANTHER" id="PTHR32114:SF2">
    <property type="entry name" value="ABC TRANSPORTER ABCH.3"/>
    <property type="match status" value="1"/>
</dbReference>
<evidence type="ECO:0000256" key="2">
    <source>
        <dbReference type="ARBA" id="ARBA00011322"/>
    </source>
</evidence>
<feature type="coiled-coil region" evidence="4">
    <location>
        <begin position="317"/>
        <end position="413"/>
    </location>
</feature>
<evidence type="ECO:0000313" key="7">
    <source>
        <dbReference type="EMBL" id="MQL53036.1"/>
    </source>
</evidence>
<feature type="compositionally biased region" description="Basic and acidic residues" evidence="5">
    <location>
        <begin position="482"/>
        <end position="496"/>
    </location>
</feature>
<reference evidence="7 8" key="1">
    <citation type="submission" date="2019-10" db="EMBL/GenBank/DDBJ databases">
        <title>Comparative genomics of sulfur disproportionating microorganisms.</title>
        <authorList>
            <person name="Ward L.M."/>
            <person name="Bertran E."/>
            <person name="Johnston D."/>
        </authorList>
    </citation>
    <scope>NUCLEOTIDE SEQUENCE [LARGE SCALE GENOMIC DNA]</scope>
    <source>
        <strain evidence="7 8">DSM 14055</strain>
    </source>
</reference>
<feature type="coiled-coil region" evidence="4">
    <location>
        <begin position="866"/>
        <end position="914"/>
    </location>
</feature>
<gene>
    <name evidence="7" type="ORF">GFC01_12385</name>
</gene>
<evidence type="ECO:0000256" key="5">
    <source>
        <dbReference type="SAM" id="MobiDB-lite"/>
    </source>
</evidence>
<evidence type="ECO:0000313" key="8">
    <source>
        <dbReference type="Proteomes" id="UP000441717"/>
    </source>
</evidence>
<dbReference type="InterPro" id="IPR038729">
    <property type="entry name" value="Rad50/SbcC_AAA"/>
</dbReference>
<dbReference type="RefSeq" id="WP_152947462.1">
    <property type="nucleotide sequence ID" value="NZ_WHYR01000036.1"/>
</dbReference>
<comment type="similarity">
    <text evidence="1">Belongs to the SMC family. SbcC subfamily.</text>
</comment>
<dbReference type="Gene3D" id="3.40.50.300">
    <property type="entry name" value="P-loop containing nucleotide triphosphate hydrolases"/>
    <property type="match status" value="2"/>
</dbReference>
<organism evidence="7 8">
    <name type="scientific">Desulfofundulus thermobenzoicus</name>
    <dbReference type="NCBI Taxonomy" id="29376"/>
    <lineage>
        <taxon>Bacteria</taxon>
        <taxon>Bacillati</taxon>
        <taxon>Bacillota</taxon>
        <taxon>Clostridia</taxon>
        <taxon>Eubacteriales</taxon>
        <taxon>Peptococcaceae</taxon>
        <taxon>Desulfofundulus</taxon>
    </lineage>
</organism>
<keyword evidence="4" id="KW-0175">Coiled coil</keyword>
<feature type="domain" description="Rad50/SbcC-type AAA" evidence="6">
    <location>
        <begin position="6"/>
        <end position="265"/>
    </location>
</feature>
<accession>A0A6N7ISE1</accession>